<sequence length="139" mass="16218">MSQSAFITFVDGSAVESLTLDELRGWLERYQEQTAKTGKQLGWDYKEAAFPYVVETKPEGEGRWFYLKGINHLYRYILFGVGKREVNGKERHHVQVTLHEDCTHGDKGKANEFCKYLAKQLKAELHLFNGRVLYYNPRK</sequence>
<reference evidence="2" key="1">
    <citation type="journal article" date="2019" name="Int. J. Syst. Evol. Microbiol.">
        <title>The Global Catalogue of Microorganisms (GCM) 10K type strain sequencing project: providing services to taxonomists for standard genome sequencing and annotation.</title>
        <authorList>
            <consortium name="The Broad Institute Genomics Platform"/>
            <consortium name="The Broad Institute Genome Sequencing Center for Infectious Disease"/>
            <person name="Wu L."/>
            <person name="Ma J."/>
        </authorList>
    </citation>
    <scope>NUCLEOTIDE SEQUENCE [LARGE SCALE GENOMIC DNA]</scope>
    <source>
        <strain evidence="2">JCM 18657</strain>
    </source>
</reference>
<dbReference type="InterPro" id="IPR036294">
    <property type="entry name" value="Rbstp2229-like_sf"/>
</dbReference>
<accession>A0ABW2V2L3</accession>
<gene>
    <name evidence="1" type="ORF">ACFQWB_10700</name>
</gene>
<dbReference type="Gene3D" id="1.20.5.850">
    <property type="entry name" value="Rbstp2229 protein"/>
    <property type="match status" value="1"/>
</dbReference>
<evidence type="ECO:0000313" key="2">
    <source>
        <dbReference type="Proteomes" id="UP001596528"/>
    </source>
</evidence>
<organism evidence="1 2">
    <name type="scientific">Paenibacillus thermoaerophilus</name>
    <dbReference type="NCBI Taxonomy" id="1215385"/>
    <lineage>
        <taxon>Bacteria</taxon>
        <taxon>Bacillati</taxon>
        <taxon>Bacillota</taxon>
        <taxon>Bacilli</taxon>
        <taxon>Bacillales</taxon>
        <taxon>Paenibacillaceae</taxon>
        <taxon>Paenibacillus</taxon>
    </lineage>
</organism>
<dbReference type="Proteomes" id="UP001596528">
    <property type="component" value="Unassembled WGS sequence"/>
</dbReference>
<dbReference type="RefSeq" id="WP_138787997.1">
    <property type="nucleotide sequence ID" value="NZ_JBHTGQ010000023.1"/>
</dbReference>
<protein>
    <submittedName>
        <fullName evidence="1">DUF1885 family protein</fullName>
    </submittedName>
</protein>
<evidence type="ECO:0000313" key="1">
    <source>
        <dbReference type="EMBL" id="MFC7750391.1"/>
    </source>
</evidence>
<dbReference type="Pfam" id="PF08968">
    <property type="entry name" value="DUF1885"/>
    <property type="match status" value="1"/>
</dbReference>
<keyword evidence="2" id="KW-1185">Reference proteome</keyword>
<dbReference type="SUPFAM" id="SSF111171">
    <property type="entry name" value="Rbstp2229 protein"/>
    <property type="match status" value="1"/>
</dbReference>
<proteinExistence type="predicted"/>
<dbReference type="Gene3D" id="3.30.310.120">
    <property type="entry name" value="Rbstp2229 like protein"/>
    <property type="match status" value="1"/>
</dbReference>
<dbReference type="InterPro" id="IPR015062">
    <property type="entry name" value="DUF1885"/>
</dbReference>
<comment type="caution">
    <text evidence="1">The sequence shown here is derived from an EMBL/GenBank/DDBJ whole genome shotgun (WGS) entry which is preliminary data.</text>
</comment>
<dbReference type="EMBL" id="JBHTGQ010000023">
    <property type="protein sequence ID" value="MFC7750391.1"/>
    <property type="molecule type" value="Genomic_DNA"/>
</dbReference>
<name>A0ABW2V2L3_9BACL</name>